<dbReference type="Proteomes" id="UP000646548">
    <property type="component" value="Unassembled WGS sequence"/>
</dbReference>
<dbReference type="GO" id="GO:0031981">
    <property type="term" value="C:nuclear lumen"/>
    <property type="evidence" value="ECO:0007669"/>
    <property type="project" value="UniProtKB-ARBA"/>
</dbReference>
<evidence type="ECO:0000313" key="5">
    <source>
        <dbReference type="Proteomes" id="UP000646548"/>
    </source>
</evidence>
<feature type="non-terminal residue" evidence="4">
    <location>
        <position position="56"/>
    </location>
</feature>
<sequence>TYPRKRQAPGWPVQFLSLTEIKSKLSTAAKEGKPLPKTEQKFENFLKSSFKITDKQ</sequence>
<comment type="subcellular location">
    <subcellularLocation>
        <location evidence="1">Nucleus</location>
    </subcellularLocation>
</comment>
<gene>
    <name evidence="4" type="ORF">FQA47_021047</name>
</gene>
<dbReference type="GO" id="GO:0003676">
    <property type="term" value="F:nucleic acid binding"/>
    <property type="evidence" value="ECO:0007669"/>
    <property type="project" value="InterPro"/>
</dbReference>
<protein>
    <recommendedName>
        <fullName evidence="3">Nucleophosmin C-terminal domain-containing protein</fullName>
    </recommendedName>
</protein>
<keyword evidence="2" id="KW-0539">Nucleus</keyword>
<evidence type="ECO:0000313" key="4">
    <source>
        <dbReference type="EMBL" id="KAF6715554.1"/>
    </source>
</evidence>
<comment type="caution">
    <text evidence="4">The sequence shown here is derived from an EMBL/GenBank/DDBJ whole genome shotgun (WGS) entry which is preliminary data.</text>
</comment>
<evidence type="ECO:0000259" key="3">
    <source>
        <dbReference type="Pfam" id="PF16276"/>
    </source>
</evidence>
<dbReference type="Gene3D" id="1.10.10.2100">
    <property type="match status" value="1"/>
</dbReference>
<reference evidence="4" key="1">
    <citation type="journal article" name="BMC Genomics">
        <title>Long-read sequencing and de novo genome assembly of marine medaka (Oryzias melastigma).</title>
        <authorList>
            <person name="Liang P."/>
            <person name="Saqib H.S.A."/>
            <person name="Ni X."/>
            <person name="Shen Y."/>
        </authorList>
    </citation>
    <scope>NUCLEOTIDE SEQUENCE</scope>
    <source>
        <strain evidence="4">Bigg-433</strain>
    </source>
</reference>
<dbReference type="InterPro" id="IPR032569">
    <property type="entry name" value="NPM1_C"/>
</dbReference>
<evidence type="ECO:0000256" key="2">
    <source>
        <dbReference type="ARBA" id="ARBA00023242"/>
    </source>
</evidence>
<dbReference type="FunFam" id="1.10.10.2100:FF:000002">
    <property type="entry name" value="cell growth-regulating nucleolar protein-like"/>
    <property type="match status" value="1"/>
</dbReference>
<name>A0A834BU27_ORYME</name>
<dbReference type="Pfam" id="PF16276">
    <property type="entry name" value="NPM1-C"/>
    <property type="match status" value="1"/>
</dbReference>
<dbReference type="EMBL" id="WKFB01001060">
    <property type="protein sequence ID" value="KAF6715554.1"/>
    <property type="molecule type" value="Genomic_DNA"/>
</dbReference>
<feature type="non-terminal residue" evidence="4">
    <location>
        <position position="1"/>
    </location>
</feature>
<organism evidence="4 5">
    <name type="scientific">Oryzias melastigma</name>
    <name type="common">Marine medaka</name>
    <dbReference type="NCBI Taxonomy" id="30732"/>
    <lineage>
        <taxon>Eukaryota</taxon>
        <taxon>Metazoa</taxon>
        <taxon>Chordata</taxon>
        <taxon>Craniata</taxon>
        <taxon>Vertebrata</taxon>
        <taxon>Euteleostomi</taxon>
        <taxon>Actinopterygii</taxon>
        <taxon>Neopterygii</taxon>
        <taxon>Teleostei</taxon>
        <taxon>Neoteleostei</taxon>
        <taxon>Acanthomorphata</taxon>
        <taxon>Ovalentaria</taxon>
        <taxon>Atherinomorphae</taxon>
        <taxon>Beloniformes</taxon>
        <taxon>Adrianichthyidae</taxon>
        <taxon>Oryziinae</taxon>
        <taxon>Oryzias</taxon>
    </lineage>
</organism>
<proteinExistence type="predicted"/>
<accession>A0A834BU27</accession>
<evidence type="ECO:0000256" key="1">
    <source>
        <dbReference type="ARBA" id="ARBA00004123"/>
    </source>
</evidence>
<feature type="domain" description="Nucleophosmin C-terminal" evidence="3">
    <location>
        <begin position="20"/>
        <end position="56"/>
    </location>
</feature>
<dbReference type="AlphaFoldDB" id="A0A834BU27"/>